<evidence type="ECO:0000313" key="1">
    <source>
        <dbReference type="EMBL" id="MEZ8183822.1"/>
    </source>
</evidence>
<dbReference type="EMBL" id="JBGOOW010000061">
    <property type="protein sequence ID" value="MEZ8183822.1"/>
    <property type="molecule type" value="Genomic_DNA"/>
</dbReference>
<keyword evidence="2" id="KW-1185">Reference proteome</keyword>
<sequence length="78" mass="8792">MIPLTLETRYGTSVYLTGDAMQFSGGGMSLDLSHDADYQLKRWEEDDHIICLLQHGKTSIHFTPDEYELITAFLASVP</sequence>
<dbReference type="Proteomes" id="UP001569200">
    <property type="component" value="Unassembled WGS sequence"/>
</dbReference>
<evidence type="ECO:0000313" key="2">
    <source>
        <dbReference type="Proteomes" id="UP001569200"/>
    </source>
</evidence>
<proteinExistence type="predicted"/>
<name>A0ABV4LZI9_VIBSP</name>
<dbReference type="RefSeq" id="WP_305368340.1">
    <property type="nucleotide sequence ID" value="NZ_JAUYVY010000041.1"/>
</dbReference>
<comment type="caution">
    <text evidence="1">The sequence shown here is derived from an EMBL/GenBank/DDBJ whole genome shotgun (WGS) entry which is preliminary data.</text>
</comment>
<accession>A0ABV4LZI9</accession>
<reference evidence="1 2" key="1">
    <citation type="submission" date="2024-06" db="EMBL/GenBank/DDBJ databases">
        <authorList>
            <person name="Steensen K."/>
            <person name="Seneca J."/>
            <person name="Bartlau N."/>
            <person name="Yu A.X."/>
            <person name="Polz M.F."/>
        </authorList>
    </citation>
    <scope>NUCLEOTIDE SEQUENCE [LARGE SCALE GENOMIC DNA]</scope>
    <source>
        <strain evidence="1 2">1F145</strain>
    </source>
</reference>
<protein>
    <submittedName>
        <fullName evidence="1">Uncharacterized protein</fullName>
    </submittedName>
</protein>
<gene>
    <name evidence="1" type="ORF">ACED33_24425</name>
</gene>
<organism evidence="1 2">
    <name type="scientific">Vibrio splendidus</name>
    <dbReference type="NCBI Taxonomy" id="29497"/>
    <lineage>
        <taxon>Bacteria</taxon>
        <taxon>Pseudomonadati</taxon>
        <taxon>Pseudomonadota</taxon>
        <taxon>Gammaproteobacteria</taxon>
        <taxon>Vibrionales</taxon>
        <taxon>Vibrionaceae</taxon>
        <taxon>Vibrio</taxon>
    </lineage>
</organism>